<dbReference type="AlphaFoldDB" id="A0A5E4UYS6"/>
<reference evidence="2 3" key="1">
    <citation type="submission" date="2019-08" db="EMBL/GenBank/DDBJ databases">
        <authorList>
            <person name="Peeters C."/>
        </authorList>
    </citation>
    <scope>NUCLEOTIDE SEQUENCE [LARGE SCALE GENOMIC DNA]</scope>
    <source>
        <strain evidence="2 3">LMG 31112</strain>
    </source>
</reference>
<evidence type="ECO:0000256" key="1">
    <source>
        <dbReference type="SAM" id="Phobius"/>
    </source>
</evidence>
<evidence type="ECO:0000313" key="3">
    <source>
        <dbReference type="Proteomes" id="UP000343317"/>
    </source>
</evidence>
<protein>
    <submittedName>
        <fullName evidence="2">Uncharacterized protein</fullName>
    </submittedName>
</protein>
<keyword evidence="1" id="KW-1133">Transmembrane helix</keyword>
<organism evidence="2 3">
    <name type="scientific">Pandoraea horticolens</name>
    <dbReference type="NCBI Taxonomy" id="2508298"/>
    <lineage>
        <taxon>Bacteria</taxon>
        <taxon>Pseudomonadati</taxon>
        <taxon>Pseudomonadota</taxon>
        <taxon>Betaproteobacteria</taxon>
        <taxon>Burkholderiales</taxon>
        <taxon>Burkholderiaceae</taxon>
        <taxon>Pandoraea</taxon>
    </lineage>
</organism>
<name>A0A5E4UYS6_9BURK</name>
<keyword evidence="1" id="KW-0812">Transmembrane</keyword>
<sequence length="178" mass="19412">MVQGVAYTPETVLLRRVDYVLSPAYPDPMQLIAMQLDAGKKIEFPKVDTAETTQRMDAASKLLTLYERAQKSGGTSKAETNRVDYSDIAATLAFSAGAVALLLLAIQIAIVFVRYYVQLSELYEDRASALDAANGDIDVAVRLMDAFSKNAITLGKSPVTLYERSLDAATEVVKARIK</sequence>
<gene>
    <name evidence="2" type="ORF">PHO31112_02320</name>
</gene>
<dbReference type="Proteomes" id="UP000343317">
    <property type="component" value="Unassembled WGS sequence"/>
</dbReference>
<feature type="transmembrane region" description="Helical" evidence="1">
    <location>
        <begin position="92"/>
        <end position="117"/>
    </location>
</feature>
<keyword evidence="3" id="KW-1185">Reference proteome</keyword>
<accession>A0A5E4UYS6</accession>
<evidence type="ECO:0000313" key="2">
    <source>
        <dbReference type="EMBL" id="VVE04683.1"/>
    </source>
</evidence>
<proteinExistence type="predicted"/>
<dbReference type="EMBL" id="CABPSM010000005">
    <property type="protein sequence ID" value="VVE04683.1"/>
    <property type="molecule type" value="Genomic_DNA"/>
</dbReference>
<keyword evidence="1" id="KW-0472">Membrane</keyword>